<protein>
    <submittedName>
        <fullName evidence="2">Uncharacterized protein</fullName>
    </submittedName>
</protein>
<feature type="compositionally biased region" description="Basic and acidic residues" evidence="1">
    <location>
        <begin position="58"/>
        <end position="67"/>
    </location>
</feature>
<dbReference type="EMBL" id="VBQZ03000006">
    <property type="protein sequence ID" value="MXQ81176.1"/>
    <property type="molecule type" value="Genomic_DNA"/>
</dbReference>
<reference evidence="2" key="1">
    <citation type="submission" date="2019-10" db="EMBL/GenBank/DDBJ databases">
        <title>The sequence and de novo assembly of the wild yak genome.</title>
        <authorList>
            <person name="Liu Y."/>
        </authorList>
    </citation>
    <scope>NUCLEOTIDE SEQUENCE [LARGE SCALE GENOMIC DNA]</scope>
    <source>
        <strain evidence="2">WY2019</strain>
    </source>
</reference>
<feature type="region of interest" description="Disordered" evidence="1">
    <location>
        <begin position="1"/>
        <end position="120"/>
    </location>
</feature>
<evidence type="ECO:0000313" key="2">
    <source>
        <dbReference type="EMBL" id="MXQ81176.1"/>
    </source>
</evidence>
<dbReference type="Proteomes" id="UP000322234">
    <property type="component" value="Unassembled WGS sequence"/>
</dbReference>
<name>A0A6B0QY00_9CETA</name>
<keyword evidence="3" id="KW-1185">Reference proteome</keyword>
<accession>A0A6B0QY00</accession>
<evidence type="ECO:0000256" key="1">
    <source>
        <dbReference type="SAM" id="MobiDB-lite"/>
    </source>
</evidence>
<organism evidence="2 3">
    <name type="scientific">Bos mutus</name>
    <name type="common">wild yak</name>
    <dbReference type="NCBI Taxonomy" id="72004"/>
    <lineage>
        <taxon>Eukaryota</taxon>
        <taxon>Metazoa</taxon>
        <taxon>Chordata</taxon>
        <taxon>Craniata</taxon>
        <taxon>Vertebrata</taxon>
        <taxon>Euteleostomi</taxon>
        <taxon>Mammalia</taxon>
        <taxon>Eutheria</taxon>
        <taxon>Laurasiatheria</taxon>
        <taxon>Artiodactyla</taxon>
        <taxon>Ruminantia</taxon>
        <taxon>Pecora</taxon>
        <taxon>Bovidae</taxon>
        <taxon>Bovinae</taxon>
        <taxon>Bos</taxon>
    </lineage>
</organism>
<feature type="compositionally biased region" description="Polar residues" evidence="1">
    <location>
        <begin position="91"/>
        <end position="103"/>
    </location>
</feature>
<gene>
    <name evidence="2" type="ORF">E5288_WYG012915</name>
</gene>
<proteinExistence type="predicted"/>
<evidence type="ECO:0000313" key="3">
    <source>
        <dbReference type="Proteomes" id="UP000322234"/>
    </source>
</evidence>
<comment type="caution">
    <text evidence="2">The sequence shown here is derived from an EMBL/GenBank/DDBJ whole genome shotgun (WGS) entry which is preliminary data.</text>
</comment>
<dbReference type="AlphaFoldDB" id="A0A6B0QY00"/>
<sequence>MYIHTKTRSLNLLRTKRTEMCSYRGTRPEKAASGVEEDPHPARGKQTTGQELPATARGSERGQRGPDEPSLTSPQRRDEPGGLNRPVEIQGPTSGLAHSSPFQGNAKAFGNQASSRGEWGDEVAKEEIRCPSAPYCDQTIRDALAECLSFSGRMLSLSGLKWDTAEDEIPY</sequence>